<dbReference type="AlphaFoldDB" id="A0A9W9NR72"/>
<reference evidence="1" key="2">
    <citation type="journal article" date="2023" name="IMA Fungus">
        <title>Comparative genomic study of the Penicillium genus elucidates a diverse pangenome and 15 lateral gene transfer events.</title>
        <authorList>
            <person name="Petersen C."/>
            <person name="Sorensen T."/>
            <person name="Nielsen M.R."/>
            <person name="Sondergaard T.E."/>
            <person name="Sorensen J.L."/>
            <person name="Fitzpatrick D.A."/>
            <person name="Frisvad J.C."/>
            <person name="Nielsen K.L."/>
        </authorList>
    </citation>
    <scope>NUCLEOTIDE SEQUENCE</scope>
    <source>
        <strain evidence="1">IBT 19713</strain>
    </source>
</reference>
<dbReference type="Gene3D" id="1.10.510.10">
    <property type="entry name" value="Transferase(Phosphotransferase) domain 1"/>
    <property type="match status" value="1"/>
</dbReference>
<dbReference type="EMBL" id="JAPQKS010000006">
    <property type="protein sequence ID" value="KAJ5223418.1"/>
    <property type="molecule type" value="Genomic_DNA"/>
</dbReference>
<dbReference type="Proteomes" id="UP001150941">
    <property type="component" value="Unassembled WGS sequence"/>
</dbReference>
<evidence type="ECO:0000313" key="2">
    <source>
        <dbReference type="Proteomes" id="UP001150941"/>
    </source>
</evidence>
<name>A0A9W9NR72_9EURO</name>
<gene>
    <name evidence="1" type="ORF">N7468_007960</name>
</gene>
<sequence length="125" mass="14461">MDYCRFTYIVLDISGRNITFTCSYLWKQTEEQLFNVLGLPEIEPLTRVDDAPLAEGLPTQLDDEDIKIFDFAESFFQGQESAKLAQPGSLRIPETIFTDKLDYRVDLWRTGCMVCQRILPLKQKS</sequence>
<organism evidence="1 2">
    <name type="scientific">Penicillium chermesinum</name>
    <dbReference type="NCBI Taxonomy" id="63820"/>
    <lineage>
        <taxon>Eukaryota</taxon>
        <taxon>Fungi</taxon>
        <taxon>Dikarya</taxon>
        <taxon>Ascomycota</taxon>
        <taxon>Pezizomycotina</taxon>
        <taxon>Eurotiomycetes</taxon>
        <taxon>Eurotiomycetidae</taxon>
        <taxon>Eurotiales</taxon>
        <taxon>Aspergillaceae</taxon>
        <taxon>Penicillium</taxon>
    </lineage>
</organism>
<dbReference type="GeneID" id="83204559"/>
<reference evidence="1" key="1">
    <citation type="submission" date="2022-11" db="EMBL/GenBank/DDBJ databases">
        <authorList>
            <person name="Petersen C."/>
        </authorList>
    </citation>
    <scope>NUCLEOTIDE SEQUENCE</scope>
    <source>
        <strain evidence="1">IBT 19713</strain>
    </source>
</reference>
<dbReference type="OrthoDB" id="5979581at2759"/>
<evidence type="ECO:0000313" key="1">
    <source>
        <dbReference type="EMBL" id="KAJ5223418.1"/>
    </source>
</evidence>
<protein>
    <submittedName>
        <fullName evidence="1">Uncharacterized protein</fullName>
    </submittedName>
</protein>
<dbReference type="RefSeq" id="XP_058327601.1">
    <property type="nucleotide sequence ID" value="XM_058477256.1"/>
</dbReference>
<keyword evidence="2" id="KW-1185">Reference proteome</keyword>
<accession>A0A9W9NR72</accession>
<proteinExistence type="predicted"/>
<comment type="caution">
    <text evidence="1">The sequence shown here is derived from an EMBL/GenBank/DDBJ whole genome shotgun (WGS) entry which is preliminary data.</text>
</comment>